<feature type="transmembrane region" description="Helical" evidence="1">
    <location>
        <begin position="99"/>
        <end position="121"/>
    </location>
</feature>
<protein>
    <recommendedName>
        <fullName evidence="4">Transmembrane protein</fullName>
    </recommendedName>
</protein>
<proteinExistence type="predicted"/>
<accession>A0AAD3Y6J4</accession>
<dbReference type="AlphaFoldDB" id="A0AAD3Y6J4"/>
<keyword evidence="1" id="KW-1133">Transmembrane helix</keyword>
<feature type="transmembrane region" description="Helical" evidence="1">
    <location>
        <begin position="141"/>
        <end position="160"/>
    </location>
</feature>
<organism evidence="2 3">
    <name type="scientific">Nepenthes gracilis</name>
    <name type="common">Slender pitcher plant</name>
    <dbReference type="NCBI Taxonomy" id="150966"/>
    <lineage>
        <taxon>Eukaryota</taxon>
        <taxon>Viridiplantae</taxon>
        <taxon>Streptophyta</taxon>
        <taxon>Embryophyta</taxon>
        <taxon>Tracheophyta</taxon>
        <taxon>Spermatophyta</taxon>
        <taxon>Magnoliopsida</taxon>
        <taxon>eudicotyledons</taxon>
        <taxon>Gunneridae</taxon>
        <taxon>Pentapetalae</taxon>
        <taxon>Caryophyllales</taxon>
        <taxon>Nepenthaceae</taxon>
        <taxon>Nepenthes</taxon>
    </lineage>
</organism>
<keyword evidence="1" id="KW-0812">Transmembrane</keyword>
<feature type="transmembrane region" description="Helical" evidence="1">
    <location>
        <begin position="227"/>
        <end position="249"/>
    </location>
</feature>
<evidence type="ECO:0000256" key="1">
    <source>
        <dbReference type="SAM" id="Phobius"/>
    </source>
</evidence>
<comment type="caution">
    <text evidence="2">The sequence shown here is derived from an EMBL/GenBank/DDBJ whole genome shotgun (WGS) entry which is preliminary data.</text>
</comment>
<dbReference type="Proteomes" id="UP001279734">
    <property type="component" value="Unassembled WGS sequence"/>
</dbReference>
<evidence type="ECO:0000313" key="3">
    <source>
        <dbReference type="Proteomes" id="UP001279734"/>
    </source>
</evidence>
<dbReference type="PANTHER" id="PTHR33133:SF3">
    <property type="entry name" value="TRANSMEMBRANE PROTEIN"/>
    <property type="match status" value="1"/>
</dbReference>
<evidence type="ECO:0008006" key="4">
    <source>
        <dbReference type="Google" id="ProtNLM"/>
    </source>
</evidence>
<gene>
    <name evidence="2" type="ORF">Nepgr_033386</name>
</gene>
<feature type="transmembrane region" description="Helical" evidence="1">
    <location>
        <begin position="269"/>
        <end position="289"/>
    </location>
</feature>
<evidence type="ECO:0000313" key="2">
    <source>
        <dbReference type="EMBL" id="GMH31542.1"/>
    </source>
</evidence>
<reference evidence="2" key="1">
    <citation type="submission" date="2023-05" db="EMBL/GenBank/DDBJ databases">
        <title>Nepenthes gracilis genome sequencing.</title>
        <authorList>
            <person name="Fukushima K."/>
        </authorList>
    </citation>
    <scope>NUCLEOTIDE SEQUENCE</scope>
    <source>
        <strain evidence="2">SING2019-196</strain>
    </source>
</reference>
<feature type="transmembrane region" description="Helical" evidence="1">
    <location>
        <begin position="172"/>
        <end position="194"/>
    </location>
</feature>
<dbReference type="PANTHER" id="PTHR33133">
    <property type="entry name" value="OS08G0107100 PROTEIN-RELATED"/>
    <property type="match status" value="1"/>
</dbReference>
<dbReference type="EMBL" id="BSYO01000040">
    <property type="protein sequence ID" value="GMH31542.1"/>
    <property type="molecule type" value="Genomic_DNA"/>
</dbReference>
<name>A0AAD3Y6J4_NEPGR</name>
<feature type="transmembrane region" description="Helical" evidence="1">
    <location>
        <begin position="28"/>
        <end position="49"/>
    </location>
</feature>
<keyword evidence="3" id="KW-1185">Reference proteome</keyword>
<keyword evidence="1" id="KW-0472">Membrane</keyword>
<sequence length="318" mass="35030">MEEDNPARLPMARTIRIMRRSIHTFLQYYQYFTSTSALVALPFSLSILLSQALIPRSISLLPTIYGRLHSLFDAAGFSPPSDFFALVNLKLSQTISSSVVTLPFALSFLLVAKASVIHALNHHKQSLISIYNPLLLTHICNYLLMISANATSFALLFLGFNCLGISVSSPKWVLLFTVLGAVFYCILVANAVVVCNLASMVSGIEATGGSVAILRACVLIRGRVSTALALAVPLNLGLATLEALFHYRIVRPYYHSERPFSSIASEGIFIAYLYSVLIVLDVITSCFFYRSCKEAAHIDDDQFNFTDVKKLGSHEDFV</sequence>